<dbReference type="PROSITE" id="PS50014">
    <property type="entry name" value="BROMODOMAIN_2"/>
    <property type="match status" value="1"/>
</dbReference>
<dbReference type="InterPro" id="IPR036427">
    <property type="entry name" value="Bromodomain-like_sf"/>
</dbReference>
<evidence type="ECO:0000313" key="6">
    <source>
        <dbReference type="Proteomes" id="UP001604277"/>
    </source>
</evidence>
<evidence type="ECO:0000259" key="4">
    <source>
        <dbReference type="PROSITE" id="PS50014"/>
    </source>
</evidence>
<dbReference type="EMBL" id="JBFOLJ010000011">
    <property type="protein sequence ID" value="KAL2496341.1"/>
    <property type="molecule type" value="Genomic_DNA"/>
</dbReference>
<feature type="compositionally biased region" description="Basic and acidic residues" evidence="3">
    <location>
        <begin position="143"/>
        <end position="152"/>
    </location>
</feature>
<feature type="compositionally biased region" description="Acidic residues" evidence="3">
    <location>
        <begin position="122"/>
        <end position="142"/>
    </location>
</feature>
<feature type="region of interest" description="Disordered" evidence="3">
    <location>
        <begin position="80"/>
        <end position="169"/>
    </location>
</feature>
<protein>
    <submittedName>
        <fullName evidence="5">DNA-binding bromodomain-containing protein</fullName>
    </submittedName>
</protein>
<dbReference type="Gene3D" id="1.20.920.10">
    <property type="entry name" value="Bromodomain-like"/>
    <property type="match status" value="1"/>
</dbReference>
<reference evidence="6" key="1">
    <citation type="submission" date="2024-07" db="EMBL/GenBank/DDBJ databases">
        <title>Two chromosome-level genome assemblies of Korean endemic species Abeliophyllum distichum and Forsythia ovata (Oleaceae).</title>
        <authorList>
            <person name="Jang H."/>
        </authorList>
    </citation>
    <scope>NUCLEOTIDE SEQUENCE [LARGE SCALE GENOMIC DNA]</scope>
</reference>
<dbReference type="PANTHER" id="PTHR22881">
    <property type="entry name" value="BROMODOMAIN CONTAINING PROTEIN"/>
    <property type="match status" value="1"/>
</dbReference>
<dbReference type="InterPro" id="IPR001487">
    <property type="entry name" value="Bromodomain"/>
</dbReference>
<sequence>MPEKMGQIVKRKKKGRPANADPQSRQARQPERDLRRSIRNRNVKYAFDLDDYFDDEEFFEDVDENQQRREKQLNLLLKDGFEHVPQASRTQRVSDAPATSASSSSDGDNPSKKRKIDRRCEEEIDEDDCVKDDENYDDEEVEVKERKLEPKAEGSPPGTPTEAPSGIPLPDKKALELILDKLQKKDIYGVYAEPVDPEELPDYHDMIEHPMDFATVRNKLGNGSYANLEQFESDVILICSNAMQYNTPDTVYYKQARTIQEMAKRKFEKIRIKIERSGKELKPEQKTKTGFILKKQTNRSASRTVQEHVGSDFSSGATLATAGDLQNVSSVPQAGGLERPGIIDGLVEGISSLNDNNIDKGEESLSGTMFLFKLSTCWSGMFFQYPFSPVGDVPEVGKTKQIADSPALKHLYSGILLIVPPSTLVGKGPIYRFGRKPAIHDVNHRATYNVSLAQPVAISDSIFSTFEGEMKQLVPVGLYSDHSYGRSLARFAATLGSIAWRVASNRIEQALPQGFKFGRGWVGEYEPLPTPVLMLRNCTVKEPAFFAKIEHAPDPGKVEKAYKISISSKESPRVPILENKFPFLNAAGIKQTAAAPTTVSPPVKEPFMGNNSEVKPSFLLSPETKPGNSSSLSYQHQNSQSRNYVEFEKKVLKQVELNGPPLSTAADFIAQRQISNGSQMETSRSVDSASKNKNLLTSGSFKQPNTNGLANGKVMGNCLNSDTVSSNMTKAAVYYPHGQGQGVTDPVMVMRRSDGKSQSQQKFSEQSPANEHKVPSPAPSSSRDDSTDAAQAAARVWMSVGTGGFRPSRKSTNLHNNNISTDSLYNPTHDLQPQVSRFPGEFPVSGMHFQTDKSYPLGATVPHGPQPMRVGIETHFQNQQMGFPQLVNADLSRLQLQSTWQNLNPQMHSRHKSFPPDLNIGFQSLGSPVSPASGALVDSQQPDLALQL</sequence>
<proteinExistence type="predicted"/>
<name>A0ABD1S6G8_9LAMI</name>
<feature type="region of interest" description="Disordered" evidence="3">
    <location>
        <begin position="1"/>
        <end position="40"/>
    </location>
</feature>
<evidence type="ECO:0000256" key="3">
    <source>
        <dbReference type="SAM" id="MobiDB-lite"/>
    </source>
</evidence>
<gene>
    <name evidence="5" type="ORF">Fot_40098</name>
</gene>
<feature type="compositionally biased region" description="Polar residues" evidence="3">
    <location>
        <begin position="626"/>
        <end position="639"/>
    </location>
</feature>
<dbReference type="CDD" id="cd04369">
    <property type="entry name" value="Bromodomain"/>
    <property type="match status" value="1"/>
</dbReference>
<feature type="region of interest" description="Disordered" evidence="3">
    <location>
        <begin position="752"/>
        <end position="827"/>
    </location>
</feature>
<dbReference type="InterPro" id="IPR018359">
    <property type="entry name" value="Bromodomain_CS"/>
</dbReference>
<feature type="domain" description="Bromo" evidence="4">
    <location>
        <begin position="183"/>
        <end position="253"/>
    </location>
</feature>
<evidence type="ECO:0000313" key="5">
    <source>
        <dbReference type="EMBL" id="KAL2496341.1"/>
    </source>
</evidence>
<dbReference type="InterPro" id="IPR051831">
    <property type="entry name" value="Bromodomain_contain_prot"/>
</dbReference>
<evidence type="ECO:0000256" key="1">
    <source>
        <dbReference type="ARBA" id="ARBA00023117"/>
    </source>
</evidence>
<feature type="compositionally biased region" description="Low complexity" evidence="3">
    <location>
        <begin position="94"/>
        <end position="108"/>
    </location>
</feature>
<dbReference type="PROSITE" id="PS00633">
    <property type="entry name" value="BROMODOMAIN_1"/>
    <property type="match status" value="1"/>
</dbReference>
<dbReference type="GO" id="GO:0003677">
    <property type="term" value="F:DNA binding"/>
    <property type="evidence" value="ECO:0007669"/>
    <property type="project" value="UniProtKB-KW"/>
</dbReference>
<feature type="region of interest" description="Disordered" evidence="3">
    <location>
        <begin position="676"/>
        <end position="704"/>
    </location>
</feature>
<keyword evidence="5" id="KW-0238">DNA-binding</keyword>
<dbReference type="AlphaFoldDB" id="A0ABD1S6G8"/>
<dbReference type="PRINTS" id="PR00503">
    <property type="entry name" value="BROMODOMAIN"/>
</dbReference>
<evidence type="ECO:0000256" key="2">
    <source>
        <dbReference type="PROSITE-ProRule" id="PRU00035"/>
    </source>
</evidence>
<organism evidence="5 6">
    <name type="scientific">Forsythia ovata</name>
    <dbReference type="NCBI Taxonomy" id="205694"/>
    <lineage>
        <taxon>Eukaryota</taxon>
        <taxon>Viridiplantae</taxon>
        <taxon>Streptophyta</taxon>
        <taxon>Embryophyta</taxon>
        <taxon>Tracheophyta</taxon>
        <taxon>Spermatophyta</taxon>
        <taxon>Magnoliopsida</taxon>
        <taxon>eudicotyledons</taxon>
        <taxon>Gunneridae</taxon>
        <taxon>Pentapetalae</taxon>
        <taxon>asterids</taxon>
        <taxon>lamiids</taxon>
        <taxon>Lamiales</taxon>
        <taxon>Oleaceae</taxon>
        <taxon>Forsythieae</taxon>
        <taxon>Forsythia</taxon>
    </lineage>
</organism>
<dbReference type="Proteomes" id="UP001604277">
    <property type="component" value="Unassembled WGS sequence"/>
</dbReference>
<feature type="region of interest" description="Disordered" evidence="3">
    <location>
        <begin position="597"/>
        <end position="639"/>
    </location>
</feature>
<feature type="compositionally biased region" description="Polar residues" evidence="3">
    <location>
        <begin position="810"/>
        <end position="827"/>
    </location>
</feature>
<comment type="caution">
    <text evidence="5">The sequence shown here is derived from an EMBL/GenBank/DDBJ whole genome shotgun (WGS) entry which is preliminary data.</text>
</comment>
<accession>A0ABD1S6G8</accession>
<dbReference type="Pfam" id="PF00439">
    <property type="entry name" value="Bromodomain"/>
    <property type="match status" value="1"/>
</dbReference>
<keyword evidence="6" id="KW-1185">Reference proteome</keyword>
<dbReference type="SMART" id="SM00297">
    <property type="entry name" value="BROMO"/>
    <property type="match status" value="1"/>
</dbReference>
<keyword evidence="1 2" id="KW-0103">Bromodomain</keyword>
<dbReference type="SUPFAM" id="SSF47370">
    <property type="entry name" value="Bromodomain"/>
    <property type="match status" value="1"/>
</dbReference>
<feature type="compositionally biased region" description="Low complexity" evidence="3">
    <location>
        <begin position="756"/>
        <end position="767"/>
    </location>
</feature>
<dbReference type="PANTHER" id="PTHR22881:SF42">
    <property type="entry name" value="DNA-BINDING BROMODOMAIN-CONTAINING PROTEIN"/>
    <property type="match status" value="1"/>
</dbReference>